<dbReference type="AlphaFoldDB" id="A0A6P3XU80"/>
<keyword evidence="10" id="KW-1185">Reference proteome</keyword>
<evidence type="ECO:0000256" key="4">
    <source>
        <dbReference type="ARBA" id="ARBA00022801"/>
    </source>
</evidence>
<gene>
    <name evidence="11" type="primary">LOC106748238</name>
</gene>
<keyword evidence="3" id="KW-0132">Cell division</keyword>
<feature type="compositionally biased region" description="Polar residues" evidence="8">
    <location>
        <begin position="330"/>
        <end position="339"/>
    </location>
</feature>
<feature type="compositionally biased region" description="Polar residues" evidence="8">
    <location>
        <begin position="23"/>
        <end position="32"/>
    </location>
</feature>
<evidence type="ECO:0000259" key="9">
    <source>
        <dbReference type="PROSITE" id="PS50206"/>
    </source>
</evidence>
<evidence type="ECO:0000256" key="3">
    <source>
        <dbReference type="ARBA" id="ARBA00022618"/>
    </source>
</evidence>
<dbReference type="Pfam" id="PF00581">
    <property type="entry name" value="Rhodanese"/>
    <property type="match status" value="1"/>
</dbReference>
<proteinExistence type="inferred from homology"/>
<evidence type="ECO:0000256" key="6">
    <source>
        <dbReference type="ARBA" id="ARBA00023306"/>
    </source>
</evidence>
<feature type="domain" description="Rhodanese" evidence="9">
    <location>
        <begin position="452"/>
        <end position="567"/>
    </location>
</feature>
<dbReference type="GO" id="GO:0032502">
    <property type="term" value="P:developmental process"/>
    <property type="evidence" value="ECO:0007669"/>
    <property type="project" value="UniProtKB-ARBA"/>
</dbReference>
<dbReference type="SMART" id="SM00450">
    <property type="entry name" value="RHOD"/>
    <property type="match status" value="1"/>
</dbReference>
<dbReference type="PANTHER" id="PTHR10828:SF76">
    <property type="entry name" value="M-PHASE INDUCER PHOSPHATASE"/>
    <property type="match status" value="1"/>
</dbReference>
<keyword evidence="5" id="KW-0904">Protein phosphatase</keyword>
<dbReference type="PRINTS" id="PR00716">
    <property type="entry name" value="MPIPHPHTASE"/>
</dbReference>
<feature type="region of interest" description="Disordered" evidence="8">
    <location>
        <begin position="315"/>
        <end position="351"/>
    </location>
</feature>
<dbReference type="RefSeq" id="XP_014482056.1">
    <property type="nucleotide sequence ID" value="XM_014626570.1"/>
</dbReference>
<dbReference type="GO" id="GO:0009794">
    <property type="term" value="P:regulation of mitotic cell cycle, embryonic"/>
    <property type="evidence" value="ECO:0007669"/>
    <property type="project" value="UniProtKB-ARBA"/>
</dbReference>
<dbReference type="CDD" id="cd01530">
    <property type="entry name" value="Cdc25"/>
    <property type="match status" value="1"/>
</dbReference>
<organism evidence="10 11">
    <name type="scientific">Dinoponera quadriceps</name>
    <name type="common">South American ant</name>
    <dbReference type="NCBI Taxonomy" id="609295"/>
    <lineage>
        <taxon>Eukaryota</taxon>
        <taxon>Metazoa</taxon>
        <taxon>Ecdysozoa</taxon>
        <taxon>Arthropoda</taxon>
        <taxon>Hexapoda</taxon>
        <taxon>Insecta</taxon>
        <taxon>Pterygota</taxon>
        <taxon>Neoptera</taxon>
        <taxon>Endopterygota</taxon>
        <taxon>Hymenoptera</taxon>
        <taxon>Apocrita</taxon>
        <taxon>Aculeata</taxon>
        <taxon>Formicoidea</taxon>
        <taxon>Formicidae</taxon>
        <taxon>Ponerinae</taxon>
        <taxon>Ponerini</taxon>
        <taxon>Dinoponera</taxon>
    </lineage>
</organism>
<dbReference type="PROSITE" id="PS50206">
    <property type="entry name" value="RHODANESE_3"/>
    <property type="match status" value="1"/>
</dbReference>
<evidence type="ECO:0000313" key="10">
    <source>
        <dbReference type="Proteomes" id="UP000515204"/>
    </source>
</evidence>
<dbReference type="OrthoDB" id="26523at2759"/>
<dbReference type="GO" id="GO:0004725">
    <property type="term" value="F:protein tyrosine phosphatase activity"/>
    <property type="evidence" value="ECO:0007669"/>
    <property type="project" value="UniProtKB-EC"/>
</dbReference>
<feature type="region of interest" description="Disordered" evidence="8">
    <location>
        <begin position="1"/>
        <end position="72"/>
    </location>
</feature>
<dbReference type="InterPro" id="IPR036873">
    <property type="entry name" value="Rhodanese-like_dom_sf"/>
</dbReference>
<evidence type="ECO:0000256" key="2">
    <source>
        <dbReference type="ARBA" id="ARBA00013064"/>
    </source>
</evidence>
<dbReference type="Gene3D" id="3.40.250.10">
    <property type="entry name" value="Rhodanese-like domain"/>
    <property type="match status" value="1"/>
</dbReference>
<evidence type="ECO:0000256" key="5">
    <source>
        <dbReference type="ARBA" id="ARBA00022912"/>
    </source>
</evidence>
<dbReference type="EC" id="3.1.3.48" evidence="2"/>
<feature type="region of interest" description="Disordered" evidence="8">
    <location>
        <begin position="132"/>
        <end position="209"/>
    </location>
</feature>
<comment type="catalytic activity">
    <reaction evidence="7">
        <text>O-phospho-L-tyrosyl-[protein] + H2O = L-tyrosyl-[protein] + phosphate</text>
        <dbReference type="Rhea" id="RHEA:10684"/>
        <dbReference type="Rhea" id="RHEA-COMP:10136"/>
        <dbReference type="Rhea" id="RHEA-COMP:20101"/>
        <dbReference type="ChEBI" id="CHEBI:15377"/>
        <dbReference type="ChEBI" id="CHEBI:43474"/>
        <dbReference type="ChEBI" id="CHEBI:46858"/>
        <dbReference type="ChEBI" id="CHEBI:61978"/>
        <dbReference type="EC" id="3.1.3.48"/>
    </reaction>
</comment>
<feature type="compositionally biased region" description="Polar residues" evidence="8">
    <location>
        <begin position="385"/>
        <end position="395"/>
    </location>
</feature>
<feature type="compositionally biased region" description="Basic and acidic residues" evidence="8">
    <location>
        <begin position="155"/>
        <end position="164"/>
    </location>
</feature>
<comment type="similarity">
    <text evidence="1">Belongs to the MPI phosphatase family.</text>
</comment>
<dbReference type="InterPro" id="IPR000751">
    <property type="entry name" value="MPI_Phosphatase"/>
</dbReference>
<dbReference type="GO" id="GO:0005634">
    <property type="term" value="C:nucleus"/>
    <property type="evidence" value="ECO:0007669"/>
    <property type="project" value="TreeGrafter"/>
</dbReference>
<keyword evidence="4" id="KW-0378">Hydrolase</keyword>
<accession>A0A6P3XU80</accession>
<dbReference type="InterPro" id="IPR001763">
    <property type="entry name" value="Rhodanese-like_dom"/>
</dbReference>
<evidence type="ECO:0000256" key="1">
    <source>
        <dbReference type="ARBA" id="ARBA00011065"/>
    </source>
</evidence>
<evidence type="ECO:0000256" key="8">
    <source>
        <dbReference type="SAM" id="MobiDB-lite"/>
    </source>
</evidence>
<dbReference type="GO" id="GO:0010971">
    <property type="term" value="P:positive regulation of G2/M transition of mitotic cell cycle"/>
    <property type="evidence" value="ECO:0007669"/>
    <property type="project" value="TreeGrafter"/>
</dbReference>
<feature type="compositionally biased region" description="Polar residues" evidence="8">
    <location>
        <begin position="182"/>
        <end position="197"/>
    </location>
</feature>
<dbReference type="Proteomes" id="UP000515204">
    <property type="component" value="Unplaced"/>
</dbReference>
<protein>
    <recommendedName>
        <fullName evidence="2">protein-tyrosine-phosphatase</fullName>
        <ecNumber evidence="2">3.1.3.48</ecNumber>
    </recommendedName>
</protein>
<dbReference type="KEGG" id="dqu:106748238"/>
<evidence type="ECO:0000313" key="11">
    <source>
        <dbReference type="RefSeq" id="XP_014482056.1"/>
    </source>
</evidence>
<dbReference type="GO" id="GO:0000086">
    <property type="term" value="P:G2/M transition of mitotic cell cycle"/>
    <property type="evidence" value="ECO:0007669"/>
    <property type="project" value="TreeGrafter"/>
</dbReference>
<dbReference type="GO" id="GO:0005737">
    <property type="term" value="C:cytoplasm"/>
    <property type="evidence" value="ECO:0007669"/>
    <property type="project" value="TreeGrafter"/>
</dbReference>
<keyword evidence="6" id="KW-0131">Cell cycle</keyword>
<dbReference type="GeneID" id="106748238"/>
<dbReference type="GO" id="GO:0010256">
    <property type="term" value="P:endomembrane system organization"/>
    <property type="evidence" value="ECO:0007669"/>
    <property type="project" value="UniProtKB-ARBA"/>
</dbReference>
<name>A0A6P3XU80_DINQU</name>
<dbReference type="GO" id="GO:0110032">
    <property type="term" value="P:positive regulation of G2/MI transition of meiotic cell cycle"/>
    <property type="evidence" value="ECO:0007669"/>
    <property type="project" value="TreeGrafter"/>
</dbReference>
<dbReference type="GO" id="GO:0051301">
    <property type="term" value="P:cell division"/>
    <property type="evidence" value="ECO:0007669"/>
    <property type="project" value="UniProtKB-KW"/>
</dbReference>
<reference evidence="11" key="1">
    <citation type="submission" date="2025-08" db="UniProtKB">
        <authorList>
            <consortium name="RefSeq"/>
        </authorList>
    </citation>
    <scope>IDENTIFICATION</scope>
</reference>
<dbReference type="FunFam" id="3.40.250.10:FF:000036">
    <property type="entry name" value="M-phase inducer phosphatase"/>
    <property type="match status" value="1"/>
</dbReference>
<sequence length="614" mass="69062">MSLTDIAEMDERSAGTLGEETTVEASPMSSIVNGLCRSSLDPGGSARQKRHFQRSNTFDTPRRANHSRRREGMHQMLSCVPSRNEGVQSAKLLLCSDWVQSRCRNSMLDKYDNKENDSALCNYQSFSPQRSVKKTRWPLEDSDPNSQDSGYGASDNREEKRRCDGFQFAEPSGVPPRRMSVDSRSPVQSPMRSSPQQPRAAARSPFMRQSSGYESLVDDGFTELIDMETMEDTAHLPSGITSLLSGDLVGGASTMEYDVSTTPEFPRTVTNRLRRSLSLCDQDVFSRSLSKVRTCLFRSPGATSSTAMLLDPSEMKPVSSLRTPTFRGVETTSSPQSVSCKRPSELDSPGSDVRLKKFRASKSFCLKATSEATTMTPTTTRRSQKSAPLQRSMSETEASIKSAVLRSVTDSDLTGDFSKPCILPLAAGYHQDLKCITPTTLAALLRGEFNDRVGSCRIVDCRYPYEYDGGHIEGAMNLYSKDLIERHLFDPPNTVAPPKIQPDTDKRDILVFHCEFSCERGPNLSRLLRSLDRQRNKEHYPALHYPEVYLLHGGYERFYKEQKEFCTPQDYRPMKHPDHEEDLRQFRSKSKSWQGDKSRLSGQTVRTNLKRLGF</sequence>
<dbReference type="PANTHER" id="PTHR10828">
    <property type="entry name" value="M-PHASE INDUCER PHOSPHATASE DUAL SPECIFICITY PHOSPHATASE CDC25"/>
    <property type="match status" value="1"/>
</dbReference>
<evidence type="ECO:0000256" key="7">
    <source>
        <dbReference type="ARBA" id="ARBA00051722"/>
    </source>
</evidence>
<feature type="region of interest" description="Disordered" evidence="8">
    <location>
        <begin position="375"/>
        <end position="395"/>
    </location>
</feature>
<dbReference type="SUPFAM" id="SSF52821">
    <property type="entry name" value="Rhodanese/Cell cycle control phosphatase"/>
    <property type="match status" value="1"/>
</dbReference>